<dbReference type="GO" id="GO:0030178">
    <property type="term" value="P:negative regulation of Wnt signaling pathway"/>
    <property type="evidence" value="ECO:0007669"/>
    <property type="project" value="TreeGrafter"/>
</dbReference>
<evidence type="ECO:0000313" key="3">
    <source>
        <dbReference type="Proteomes" id="UP000419144"/>
    </source>
</evidence>
<dbReference type="Proteomes" id="UP000419144">
    <property type="component" value="Unassembled WGS sequence"/>
</dbReference>
<comment type="caution">
    <text evidence="2">The sequence shown here is derived from an EMBL/GenBank/DDBJ whole genome shotgun (WGS) entry which is preliminary data.</text>
</comment>
<dbReference type="GO" id="GO:0004791">
    <property type="term" value="F:thioredoxin-disulfide reductase (NADPH) activity"/>
    <property type="evidence" value="ECO:0007669"/>
    <property type="project" value="InterPro"/>
</dbReference>
<dbReference type="SUPFAM" id="SSF52833">
    <property type="entry name" value="Thioredoxin-like"/>
    <property type="match status" value="1"/>
</dbReference>
<gene>
    <name evidence="2" type="ORF">LtaPh_2913200</name>
</gene>
<feature type="domain" description="Thioredoxin" evidence="1">
    <location>
        <begin position="2"/>
        <end position="146"/>
    </location>
</feature>
<organism evidence="2 3">
    <name type="scientific">Leishmania tarentolae</name>
    <name type="common">Sauroleishmania tarentolae</name>
    <dbReference type="NCBI Taxonomy" id="5689"/>
    <lineage>
        <taxon>Eukaryota</taxon>
        <taxon>Discoba</taxon>
        <taxon>Euglenozoa</taxon>
        <taxon>Kinetoplastea</taxon>
        <taxon>Metakinetoplastina</taxon>
        <taxon>Trypanosomatida</taxon>
        <taxon>Trypanosomatidae</taxon>
        <taxon>Leishmaniinae</taxon>
        <taxon>Leishmania</taxon>
        <taxon>lizard Leishmania</taxon>
    </lineage>
</organism>
<dbReference type="InterPro" id="IPR017937">
    <property type="entry name" value="Thioredoxin_CS"/>
</dbReference>
<dbReference type="PROSITE" id="PS51352">
    <property type="entry name" value="THIOREDOXIN_2"/>
    <property type="match status" value="1"/>
</dbReference>
<dbReference type="GO" id="GO:0031397">
    <property type="term" value="P:negative regulation of protein ubiquitination"/>
    <property type="evidence" value="ECO:0007669"/>
    <property type="project" value="TreeGrafter"/>
</dbReference>
<reference evidence="2" key="1">
    <citation type="submission" date="2019-11" db="EMBL/GenBank/DDBJ databases">
        <title>Leishmania tarentolae CDS.</title>
        <authorList>
            <person name="Goto Y."/>
            <person name="Yamagishi J."/>
        </authorList>
    </citation>
    <scope>NUCLEOTIDE SEQUENCE [LARGE SCALE GENOMIC DNA]</scope>
    <source>
        <strain evidence="2">Parrot Tar II</strain>
    </source>
</reference>
<dbReference type="OrthoDB" id="409136at2759"/>
<dbReference type="PROSITE" id="PS00194">
    <property type="entry name" value="THIOREDOXIN_1"/>
    <property type="match status" value="1"/>
</dbReference>
<dbReference type="AlphaFoldDB" id="A0A640KLN9"/>
<dbReference type="CDD" id="cd03009">
    <property type="entry name" value="TryX_like_TryX_NRX"/>
    <property type="match status" value="1"/>
</dbReference>
<accession>A0A640KLN9</accession>
<dbReference type="InterPro" id="IPR012336">
    <property type="entry name" value="Thioredoxin-like_fold"/>
</dbReference>
<dbReference type="GO" id="GO:0005634">
    <property type="term" value="C:nucleus"/>
    <property type="evidence" value="ECO:0007669"/>
    <property type="project" value="TreeGrafter"/>
</dbReference>
<dbReference type="InterPro" id="IPR045870">
    <property type="entry name" value="TryX_NRX_thioredoxin_dom"/>
</dbReference>
<evidence type="ECO:0000259" key="1">
    <source>
        <dbReference type="PROSITE" id="PS51352"/>
    </source>
</evidence>
<dbReference type="VEuPathDB" id="TriTrypDB:LtaPh_2913200"/>
<sequence length="146" mass="16608">MSGLSKYLGDVSKLQKQNDTVDLSSLSGKIVFLYFSASWCPPCRGFTPLLMEFYQKYQTSKNFEVVLVSWDEEEDDFNGYYQKMPWLTIPFEKRSILESLTKTFKVETIPTLIGLNADTGDIVTTRARHALVQDAEGAQFPWGGDE</sequence>
<proteinExistence type="predicted"/>
<protein>
    <submittedName>
        <fullName evidence="2">Tryparedoxin, putative</fullName>
    </submittedName>
</protein>
<dbReference type="EMBL" id="BLBS01000041">
    <property type="protein sequence ID" value="GET90402.1"/>
    <property type="molecule type" value="Genomic_DNA"/>
</dbReference>
<evidence type="ECO:0000313" key="2">
    <source>
        <dbReference type="EMBL" id="GET90402.1"/>
    </source>
</evidence>
<dbReference type="PANTHER" id="PTHR46472:SF1">
    <property type="entry name" value="NUCLEOREDOXIN"/>
    <property type="match status" value="1"/>
</dbReference>
<dbReference type="Pfam" id="PF13905">
    <property type="entry name" value="Thioredoxin_8"/>
    <property type="match status" value="1"/>
</dbReference>
<dbReference type="InterPro" id="IPR013766">
    <property type="entry name" value="Thioredoxin_domain"/>
</dbReference>
<dbReference type="InterPro" id="IPR036249">
    <property type="entry name" value="Thioredoxin-like_sf"/>
</dbReference>
<dbReference type="Gene3D" id="3.40.30.10">
    <property type="entry name" value="Glutaredoxin"/>
    <property type="match status" value="1"/>
</dbReference>
<name>A0A640KLN9_LEITA</name>
<dbReference type="PANTHER" id="PTHR46472">
    <property type="entry name" value="NUCLEOREDOXIN"/>
    <property type="match status" value="1"/>
</dbReference>
<keyword evidence="3" id="KW-1185">Reference proteome</keyword>